<feature type="transmembrane region" description="Helical" evidence="2">
    <location>
        <begin position="415"/>
        <end position="432"/>
    </location>
</feature>
<organism evidence="3 4">
    <name type="scientific">Zea mays</name>
    <name type="common">Maize</name>
    <dbReference type="NCBI Taxonomy" id="4577"/>
    <lineage>
        <taxon>Eukaryota</taxon>
        <taxon>Viridiplantae</taxon>
        <taxon>Streptophyta</taxon>
        <taxon>Embryophyta</taxon>
        <taxon>Tracheophyta</taxon>
        <taxon>Spermatophyta</taxon>
        <taxon>Magnoliopsida</taxon>
        <taxon>Liliopsida</taxon>
        <taxon>Poales</taxon>
        <taxon>Poaceae</taxon>
        <taxon>PACMAD clade</taxon>
        <taxon>Panicoideae</taxon>
        <taxon>Andropogonodae</taxon>
        <taxon>Andropogoneae</taxon>
        <taxon>Tripsacinae</taxon>
        <taxon>Zea</taxon>
    </lineage>
</organism>
<accession>A0A804NJL0</accession>
<evidence type="ECO:0000256" key="2">
    <source>
        <dbReference type="SAM" id="Phobius"/>
    </source>
</evidence>
<evidence type="ECO:0000256" key="1">
    <source>
        <dbReference type="SAM" id="MobiDB-lite"/>
    </source>
</evidence>
<protein>
    <submittedName>
        <fullName evidence="3">Uncharacterized protein</fullName>
    </submittedName>
</protein>
<keyword evidence="2" id="KW-0472">Membrane</keyword>
<dbReference type="Proteomes" id="UP000007305">
    <property type="component" value="Chromosome 4"/>
</dbReference>
<name>A0A804NJL0_MAIZE</name>
<dbReference type="InParanoid" id="A0A804NJL0"/>
<dbReference type="Gramene" id="Zm00001eb165350_T001">
    <property type="protein sequence ID" value="Zm00001eb165350_P001"/>
    <property type="gene ID" value="Zm00001eb165350"/>
</dbReference>
<evidence type="ECO:0000313" key="4">
    <source>
        <dbReference type="Proteomes" id="UP000007305"/>
    </source>
</evidence>
<dbReference type="FunCoup" id="A0A804NJL0">
    <property type="interactions" value="473"/>
</dbReference>
<keyword evidence="2" id="KW-0812">Transmembrane</keyword>
<evidence type="ECO:0000313" key="3">
    <source>
        <dbReference type="EnsemblPlants" id="Zm00001eb165350_P001"/>
    </source>
</evidence>
<feature type="transmembrane region" description="Helical" evidence="2">
    <location>
        <begin position="300"/>
        <end position="330"/>
    </location>
</feature>
<dbReference type="EnsemblPlants" id="Zm00001eb165350_T001">
    <property type="protein sequence ID" value="Zm00001eb165350_P001"/>
    <property type="gene ID" value="Zm00001eb165350"/>
</dbReference>
<reference evidence="4" key="1">
    <citation type="journal article" date="2009" name="Science">
        <title>The B73 maize genome: complexity, diversity, and dynamics.</title>
        <authorList>
            <person name="Schnable P.S."/>
            <person name="Ware D."/>
            <person name="Fulton R.S."/>
            <person name="Stein J.C."/>
            <person name="Wei F."/>
            <person name="Pasternak S."/>
            <person name="Liang C."/>
            <person name="Zhang J."/>
            <person name="Fulton L."/>
            <person name="Graves T.A."/>
            <person name="Minx P."/>
            <person name="Reily A.D."/>
            <person name="Courtney L."/>
            <person name="Kruchowski S.S."/>
            <person name="Tomlinson C."/>
            <person name="Strong C."/>
            <person name="Delehaunty K."/>
            <person name="Fronick C."/>
            <person name="Courtney B."/>
            <person name="Rock S.M."/>
            <person name="Belter E."/>
            <person name="Du F."/>
            <person name="Kim K."/>
            <person name="Abbott R.M."/>
            <person name="Cotton M."/>
            <person name="Levy A."/>
            <person name="Marchetto P."/>
            <person name="Ochoa K."/>
            <person name="Jackson S.M."/>
            <person name="Gillam B."/>
            <person name="Chen W."/>
            <person name="Yan L."/>
            <person name="Higginbotham J."/>
            <person name="Cardenas M."/>
            <person name="Waligorski J."/>
            <person name="Applebaum E."/>
            <person name="Phelps L."/>
            <person name="Falcone J."/>
            <person name="Kanchi K."/>
            <person name="Thane T."/>
            <person name="Scimone A."/>
            <person name="Thane N."/>
            <person name="Henke J."/>
            <person name="Wang T."/>
            <person name="Ruppert J."/>
            <person name="Shah N."/>
            <person name="Rotter K."/>
            <person name="Hodges J."/>
            <person name="Ingenthron E."/>
            <person name="Cordes M."/>
            <person name="Kohlberg S."/>
            <person name="Sgro J."/>
            <person name="Delgado B."/>
            <person name="Mead K."/>
            <person name="Chinwalla A."/>
            <person name="Leonard S."/>
            <person name="Crouse K."/>
            <person name="Collura K."/>
            <person name="Kudrna D."/>
            <person name="Currie J."/>
            <person name="He R."/>
            <person name="Angelova A."/>
            <person name="Rajasekar S."/>
            <person name="Mueller T."/>
            <person name="Lomeli R."/>
            <person name="Scara G."/>
            <person name="Ko A."/>
            <person name="Delaney K."/>
            <person name="Wissotski M."/>
            <person name="Lopez G."/>
            <person name="Campos D."/>
            <person name="Braidotti M."/>
            <person name="Ashley E."/>
            <person name="Golser W."/>
            <person name="Kim H."/>
            <person name="Lee S."/>
            <person name="Lin J."/>
            <person name="Dujmic Z."/>
            <person name="Kim W."/>
            <person name="Talag J."/>
            <person name="Zuccolo A."/>
            <person name="Fan C."/>
            <person name="Sebastian A."/>
            <person name="Kramer M."/>
            <person name="Spiegel L."/>
            <person name="Nascimento L."/>
            <person name="Zutavern T."/>
            <person name="Miller B."/>
            <person name="Ambroise C."/>
            <person name="Muller S."/>
            <person name="Spooner W."/>
            <person name="Narechania A."/>
            <person name="Ren L."/>
            <person name="Wei S."/>
            <person name="Kumari S."/>
            <person name="Faga B."/>
            <person name="Levy M.J."/>
            <person name="McMahan L."/>
            <person name="Van Buren P."/>
            <person name="Vaughn M.W."/>
            <person name="Ying K."/>
            <person name="Yeh C.-T."/>
            <person name="Emrich S.J."/>
            <person name="Jia Y."/>
            <person name="Kalyanaraman A."/>
            <person name="Hsia A.-P."/>
            <person name="Barbazuk W.B."/>
            <person name="Baucom R.S."/>
            <person name="Brutnell T.P."/>
            <person name="Carpita N.C."/>
            <person name="Chaparro C."/>
            <person name="Chia J.-M."/>
            <person name="Deragon J.-M."/>
            <person name="Estill J.C."/>
            <person name="Fu Y."/>
            <person name="Jeddeloh J.A."/>
            <person name="Han Y."/>
            <person name="Lee H."/>
            <person name="Li P."/>
            <person name="Lisch D.R."/>
            <person name="Liu S."/>
            <person name="Liu Z."/>
            <person name="Nagel D.H."/>
            <person name="McCann M.C."/>
            <person name="SanMiguel P."/>
            <person name="Myers A.M."/>
            <person name="Nettleton D."/>
            <person name="Nguyen J."/>
            <person name="Penning B.W."/>
            <person name="Ponnala L."/>
            <person name="Schneider K.L."/>
            <person name="Schwartz D.C."/>
            <person name="Sharma A."/>
            <person name="Soderlund C."/>
            <person name="Springer N.M."/>
            <person name="Sun Q."/>
            <person name="Wang H."/>
            <person name="Waterman M."/>
            <person name="Westerman R."/>
            <person name="Wolfgruber T.K."/>
            <person name="Yang L."/>
            <person name="Yu Y."/>
            <person name="Zhang L."/>
            <person name="Zhou S."/>
            <person name="Zhu Q."/>
            <person name="Bennetzen J.L."/>
            <person name="Dawe R.K."/>
            <person name="Jiang J."/>
            <person name="Jiang N."/>
            <person name="Presting G.G."/>
            <person name="Wessler S.R."/>
            <person name="Aluru S."/>
            <person name="Martienssen R.A."/>
            <person name="Clifton S.W."/>
            <person name="McCombie W.R."/>
            <person name="Wing R.A."/>
            <person name="Wilson R.K."/>
        </authorList>
    </citation>
    <scope>NUCLEOTIDE SEQUENCE [LARGE SCALE GENOMIC DNA]</scope>
    <source>
        <strain evidence="4">cv. B73</strain>
    </source>
</reference>
<dbReference type="AlphaFoldDB" id="A0A804NJL0"/>
<feature type="region of interest" description="Disordered" evidence="1">
    <location>
        <begin position="211"/>
        <end position="231"/>
    </location>
</feature>
<keyword evidence="2" id="KW-1133">Transmembrane helix</keyword>
<keyword evidence="4" id="KW-1185">Reference proteome</keyword>
<sequence length="446" mass="46942">MWAEVVAGVVVLPSRRLQAEPAEAVAARRRAPHVVAALVLLDGAAASGARLGVRHHPVGRLRRVGAVLEQPRAHRGARHRPVRLLAAGPADSVPAHAEHVRRRVTAARRLQRAGAPGAAAPPHPPAALLHVRPEPEPRVPAHVVRRQHLVHELPDDGRRAARVRAPQRQAARAVAHRRADVPAPAPVAVVVGAARGRRLPRGLLVEADGADARPQAARRGDELARGKAGGAAHAPLVREPLLLDPPDAPLEVAQQDGREARRDGQHLGDPGGVRLLPRADVVLGQNGVPLLPVARRGVGLCLLGSSFAVVVVVVVVLEHVILVAGAAAVVSRFLGMPARAIAIGALSVVVVVAAGSRGCFACLAAAARPAAVVVVARAAADLSVPLVGDSAAARRHAAEPRFLGEGFGLHPSLTAFWSVDMYWWIVVIHRTFRPDFSKQIRKSKSF</sequence>
<reference evidence="3" key="3">
    <citation type="submission" date="2021-05" db="UniProtKB">
        <authorList>
            <consortium name="EnsemblPlants"/>
        </authorList>
    </citation>
    <scope>IDENTIFICATION</scope>
    <source>
        <strain evidence="3">cv. B73</strain>
    </source>
</reference>
<reference evidence="3" key="2">
    <citation type="submission" date="2019-07" db="EMBL/GenBank/DDBJ databases">
        <authorList>
            <person name="Seetharam A."/>
            <person name="Woodhouse M."/>
            <person name="Cannon E."/>
        </authorList>
    </citation>
    <scope>NUCLEOTIDE SEQUENCE [LARGE SCALE GENOMIC DNA]</scope>
    <source>
        <strain evidence="3">cv. B73</strain>
    </source>
</reference>
<proteinExistence type="predicted"/>